<evidence type="ECO:0000256" key="1">
    <source>
        <dbReference type="ARBA" id="ARBA00022898"/>
    </source>
</evidence>
<dbReference type="InterPro" id="IPR015421">
    <property type="entry name" value="PyrdxlP-dep_Trfase_major"/>
</dbReference>
<dbReference type="PIRSF" id="PIRSF000390">
    <property type="entry name" value="PLP_StrS"/>
    <property type="match status" value="1"/>
</dbReference>
<evidence type="ECO:0000313" key="5">
    <source>
        <dbReference type="Proteomes" id="UP001525961"/>
    </source>
</evidence>
<name>A0ABT2N1D8_9CYAN</name>
<comment type="caution">
    <text evidence="4">The sequence shown here is derived from an EMBL/GenBank/DDBJ whole genome shotgun (WGS) entry which is preliminary data.</text>
</comment>
<dbReference type="RefSeq" id="WP_261234322.1">
    <property type="nucleotide sequence ID" value="NZ_JAMXFA010000002.1"/>
</dbReference>
<protein>
    <submittedName>
        <fullName evidence="4">DegT/DnrJ/EryC1/StrS family aminotransferase</fullName>
    </submittedName>
</protein>
<dbReference type="InterPro" id="IPR015424">
    <property type="entry name" value="PyrdxlP-dep_Trfase"/>
</dbReference>
<keyword evidence="5" id="KW-1185">Reference proteome</keyword>
<dbReference type="EMBL" id="JAMXFA010000002">
    <property type="protein sequence ID" value="MCT7976495.1"/>
    <property type="molecule type" value="Genomic_DNA"/>
</dbReference>
<dbReference type="Gene3D" id="3.40.640.10">
    <property type="entry name" value="Type I PLP-dependent aspartate aminotransferase-like (Major domain)"/>
    <property type="match status" value="1"/>
</dbReference>
<sequence>MSEIKIPVLDLSRQYQSIKAEIQAAINRVLESGQFIMGPDVKLFEQEVAQYVGVKHAIGVNSGTDALVIGLRALGIGKGDEVITTPFSFFATAESISNVRAKPVFADINPRSFNIDPKEIKAKITPRTKAIMPVHLYGQPAAMGQIMEIAQEHGLKVIEDCAQSFGAKYWGTCSSCDGHCQQSTRESLRGKFTGAIGELGAYSFFPSKNLGAYGDGGMIVTNDDHVAEVARMLRVHGAKKKYHNEVLGYNSRLDTLQAAILRVKLPYLEQWNEGRRKVAKTYNELLADVAGIITPEFADGHVFHQYTIRVVDGKREKVKGYLGEQGIGSMIYYPVAQDQLPVYQGQYPKIPVSDLLVTEVLSLPIWAEISYANQVKVVKVLKEFLGKLISQ</sequence>
<evidence type="ECO:0000256" key="3">
    <source>
        <dbReference type="RuleBase" id="RU004508"/>
    </source>
</evidence>
<reference evidence="4 5" key="1">
    <citation type="journal article" date="2022" name="Front. Microbiol.">
        <title>High genomic differentiation and limited gene flow indicate recent cryptic speciation within the genus Laspinema (cyanobacteria).</title>
        <authorList>
            <person name="Stanojkovic A."/>
            <person name="Skoupy S."/>
            <person name="Skaloud P."/>
            <person name="Dvorak P."/>
        </authorList>
    </citation>
    <scope>NUCLEOTIDE SEQUENCE [LARGE SCALE GENOMIC DNA]</scope>
    <source>
        <strain evidence="4 5">D3b</strain>
    </source>
</reference>
<dbReference type="InterPro" id="IPR000653">
    <property type="entry name" value="DegT/StrS_aminotransferase"/>
</dbReference>
<dbReference type="PANTHER" id="PTHR30244">
    <property type="entry name" value="TRANSAMINASE"/>
    <property type="match status" value="1"/>
</dbReference>
<dbReference type="Gene3D" id="3.90.1150.10">
    <property type="entry name" value="Aspartate Aminotransferase, domain 1"/>
    <property type="match status" value="1"/>
</dbReference>
<keyword evidence="4" id="KW-0032">Aminotransferase</keyword>
<dbReference type="PANTHER" id="PTHR30244:SF36">
    <property type="entry name" value="3-OXO-GLUCOSE-6-PHOSPHATE:GLUTAMATE AMINOTRANSFERASE"/>
    <property type="match status" value="1"/>
</dbReference>
<evidence type="ECO:0000313" key="4">
    <source>
        <dbReference type="EMBL" id="MCT7976495.1"/>
    </source>
</evidence>
<dbReference type="CDD" id="cd00616">
    <property type="entry name" value="AHBA_syn"/>
    <property type="match status" value="1"/>
</dbReference>
<dbReference type="Pfam" id="PF01041">
    <property type="entry name" value="DegT_DnrJ_EryC1"/>
    <property type="match status" value="1"/>
</dbReference>
<accession>A0ABT2N1D8</accession>
<comment type="similarity">
    <text evidence="2 3">Belongs to the DegT/DnrJ/EryC1 family.</text>
</comment>
<dbReference type="GO" id="GO:0008483">
    <property type="term" value="F:transaminase activity"/>
    <property type="evidence" value="ECO:0007669"/>
    <property type="project" value="UniProtKB-KW"/>
</dbReference>
<proteinExistence type="inferred from homology"/>
<evidence type="ECO:0000256" key="2">
    <source>
        <dbReference type="ARBA" id="ARBA00037999"/>
    </source>
</evidence>
<keyword evidence="4" id="KW-0808">Transferase</keyword>
<gene>
    <name evidence="4" type="ORF">NG792_01995</name>
</gene>
<organism evidence="4 5">
    <name type="scientific">Laspinema olomoucense D3b</name>
    <dbReference type="NCBI Taxonomy" id="2953688"/>
    <lineage>
        <taxon>Bacteria</taxon>
        <taxon>Bacillati</taxon>
        <taxon>Cyanobacteriota</taxon>
        <taxon>Cyanophyceae</taxon>
        <taxon>Oscillatoriophycideae</taxon>
        <taxon>Oscillatoriales</taxon>
        <taxon>Laspinemataceae</taxon>
        <taxon>Laspinema</taxon>
        <taxon>Laspinema olomoucense</taxon>
    </lineage>
</organism>
<keyword evidence="1 3" id="KW-0663">Pyridoxal phosphate</keyword>
<dbReference type="Proteomes" id="UP001525961">
    <property type="component" value="Unassembled WGS sequence"/>
</dbReference>
<dbReference type="SUPFAM" id="SSF53383">
    <property type="entry name" value="PLP-dependent transferases"/>
    <property type="match status" value="1"/>
</dbReference>
<dbReference type="InterPro" id="IPR015422">
    <property type="entry name" value="PyrdxlP-dep_Trfase_small"/>
</dbReference>